<dbReference type="InterPro" id="IPR001330">
    <property type="entry name" value="Prenyltrans"/>
</dbReference>
<evidence type="ECO:0000256" key="4">
    <source>
        <dbReference type="ARBA" id="ARBA00022679"/>
    </source>
</evidence>
<dbReference type="InterPro" id="IPR008930">
    <property type="entry name" value="Terpenoid_cyclase/PrenylTrfase"/>
</dbReference>
<gene>
    <name evidence="9" type="ORF">AYBTSS11_LOCUS8617</name>
</gene>
<accession>A0AA86VC40</accession>
<name>A0AA86VC40_9FABA</name>
<comment type="cofactor">
    <cofactor evidence="1">
        <name>Zn(2+)</name>
        <dbReference type="ChEBI" id="CHEBI:29105"/>
    </cofactor>
</comment>
<evidence type="ECO:0000256" key="2">
    <source>
        <dbReference type="ARBA" id="ARBA00010497"/>
    </source>
</evidence>
<evidence type="ECO:0000313" key="9">
    <source>
        <dbReference type="EMBL" id="CAJ1938513.1"/>
    </source>
</evidence>
<proteinExistence type="inferred from homology"/>
<keyword evidence="10" id="KW-1185">Reference proteome</keyword>
<reference evidence="9" key="1">
    <citation type="submission" date="2023-10" db="EMBL/GenBank/DDBJ databases">
        <authorList>
            <person name="Domelevo Entfellner J.-B."/>
        </authorList>
    </citation>
    <scope>NUCLEOTIDE SEQUENCE</scope>
</reference>
<evidence type="ECO:0000256" key="5">
    <source>
        <dbReference type="ARBA" id="ARBA00022723"/>
    </source>
</evidence>
<evidence type="ECO:0000256" key="7">
    <source>
        <dbReference type="ARBA" id="ARBA00022833"/>
    </source>
</evidence>
<comment type="similarity">
    <text evidence="2">Belongs to the protein prenyltransferase subunit beta family.</text>
</comment>
<keyword evidence="7" id="KW-0862">Zinc</keyword>
<dbReference type="Pfam" id="PF00432">
    <property type="entry name" value="Prenyltrans"/>
    <property type="match status" value="1"/>
</dbReference>
<dbReference type="Proteomes" id="UP001189624">
    <property type="component" value="Chromosome 3"/>
</dbReference>
<evidence type="ECO:0000256" key="1">
    <source>
        <dbReference type="ARBA" id="ARBA00001947"/>
    </source>
</evidence>
<evidence type="ECO:0000313" key="10">
    <source>
        <dbReference type="Proteomes" id="UP001189624"/>
    </source>
</evidence>
<dbReference type="GO" id="GO:0005968">
    <property type="term" value="C:Rab-protein geranylgeranyltransferase complex"/>
    <property type="evidence" value="ECO:0007669"/>
    <property type="project" value="TreeGrafter"/>
</dbReference>
<dbReference type="AlphaFoldDB" id="A0AA86VC40"/>
<evidence type="ECO:0000256" key="3">
    <source>
        <dbReference type="ARBA" id="ARBA00022602"/>
    </source>
</evidence>
<protein>
    <recommendedName>
        <fullName evidence="8">Prenyltransferase alpha-alpha toroid domain-containing protein</fullName>
    </recommendedName>
</protein>
<dbReference type="Gramene" id="rna-AYBTSS11_LOCUS8617">
    <property type="protein sequence ID" value="CAJ1938513.1"/>
    <property type="gene ID" value="gene-AYBTSS11_LOCUS8617"/>
</dbReference>
<dbReference type="GO" id="GO:0046872">
    <property type="term" value="F:metal ion binding"/>
    <property type="evidence" value="ECO:0007669"/>
    <property type="project" value="UniProtKB-KW"/>
</dbReference>
<keyword evidence="5" id="KW-0479">Metal-binding</keyword>
<dbReference type="PANTHER" id="PTHR11774:SF16">
    <property type="entry name" value="GERANYLGERANYL TRANSFERASE TYPE-2 SUBUNIT BETA 1-RELATED"/>
    <property type="match status" value="1"/>
</dbReference>
<feature type="domain" description="Prenyltransferase alpha-alpha toroid" evidence="8">
    <location>
        <begin position="124"/>
        <end position="272"/>
    </location>
</feature>
<dbReference type="PANTHER" id="PTHR11774">
    <property type="entry name" value="GERANYLGERANYL TRANSFERASE TYPE BETA SUBUNIT"/>
    <property type="match status" value="1"/>
</dbReference>
<dbReference type="InterPro" id="IPR045089">
    <property type="entry name" value="PGGT1B-like"/>
</dbReference>
<sequence>MAPTSYSDLKLEPFAAYDGGLDVGDVSWGYDEQWFMSSGSSESEISNVGVQDRRVGRVVGKIGDGVDWIRRIRMKRETLQNGVSGGSDIRRKIERKDRIALALTDIFYCLYHKRTTREQFDHGASWGLTALDLLGKLDTVDVDEAISWLLSCQHESGGFGGNVGHDPHILYTLSVVQVLALFDKMDVIDVDKDYVALVGYHIVNLQNEDGSFSGDMWGEVDTRFSYIAICCLSILHRLDKINVEKAVKYIISCKNMDGGFGCTPGGESHASQNCVLYFFPTRKGMLHVGRP</sequence>
<keyword evidence="4" id="KW-0808">Transferase</keyword>
<evidence type="ECO:0000256" key="6">
    <source>
        <dbReference type="ARBA" id="ARBA00022737"/>
    </source>
</evidence>
<organism evidence="9 10">
    <name type="scientific">Sphenostylis stenocarpa</name>
    <dbReference type="NCBI Taxonomy" id="92480"/>
    <lineage>
        <taxon>Eukaryota</taxon>
        <taxon>Viridiplantae</taxon>
        <taxon>Streptophyta</taxon>
        <taxon>Embryophyta</taxon>
        <taxon>Tracheophyta</taxon>
        <taxon>Spermatophyta</taxon>
        <taxon>Magnoliopsida</taxon>
        <taxon>eudicotyledons</taxon>
        <taxon>Gunneridae</taxon>
        <taxon>Pentapetalae</taxon>
        <taxon>rosids</taxon>
        <taxon>fabids</taxon>
        <taxon>Fabales</taxon>
        <taxon>Fabaceae</taxon>
        <taxon>Papilionoideae</taxon>
        <taxon>50 kb inversion clade</taxon>
        <taxon>NPAAA clade</taxon>
        <taxon>indigoferoid/millettioid clade</taxon>
        <taxon>Phaseoleae</taxon>
        <taxon>Sphenostylis</taxon>
    </lineage>
</organism>
<dbReference type="EMBL" id="OY731400">
    <property type="protein sequence ID" value="CAJ1938513.1"/>
    <property type="molecule type" value="Genomic_DNA"/>
</dbReference>
<keyword evidence="3" id="KW-0637">Prenyltransferase</keyword>
<keyword evidence="6" id="KW-0677">Repeat</keyword>
<dbReference type="GO" id="GO:0004663">
    <property type="term" value="F:Rab geranylgeranyltransferase activity"/>
    <property type="evidence" value="ECO:0007669"/>
    <property type="project" value="TreeGrafter"/>
</dbReference>
<dbReference type="SUPFAM" id="SSF48239">
    <property type="entry name" value="Terpenoid cyclases/Protein prenyltransferases"/>
    <property type="match status" value="1"/>
</dbReference>
<evidence type="ECO:0000259" key="8">
    <source>
        <dbReference type="Pfam" id="PF00432"/>
    </source>
</evidence>
<dbReference type="Gene3D" id="1.50.10.20">
    <property type="match status" value="1"/>
</dbReference>